<evidence type="ECO:0000256" key="1">
    <source>
        <dbReference type="ARBA" id="ARBA00023098"/>
    </source>
</evidence>
<protein>
    <recommendedName>
        <fullName evidence="2">PNPLA domain-containing protein</fullName>
    </recommendedName>
</protein>
<evidence type="ECO:0000259" key="2">
    <source>
        <dbReference type="PROSITE" id="PS51635"/>
    </source>
</evidence>
<dbReference type="InterPro" id="IPR016035">
    <property type="entry name" value="Acyl_Trfase/lysoPLipase"/>
</dbReference>
<reference evidence="3" key="1">
    <citation type="journal article" date="2020" name="Nature">
        <title>Giant virus diversity and host interactions through global metagenomics.</title>
        <authorList>
            <person name="Schulz F."/>
            <person name="Roux S."/>
            <person name="Paez-Espino D."/>
            <person name="Jungbluth S."/>
            <person name="Walsh D.A."/>
            <person name="Denef V.J."/>
            <person name="McMahon K.D."/>
            <person name="Konstantinidis K.T."/>
            <person name="Eloe-Fadrosh E.A."/>
            <person name="Kyrpides N.C."/>
            <person name="Woyke T."/>
        </authorList>
    </citation>
    <scope>NUCLEOTIDE SEQUENCE</scope>
    <source>
        <strain evidence="3">GVMAG-M-3300009187-29</strain>
    </source>
</reference>
<name>A0A6C0B392_9ZZZZ</name>
<dbReference type="PROSITE" id="PS51635">
    <property type="entry name" value="PNPLA"/>
    <property type="match status" value="1"/>
</dbReference>
<dbReference type="InterPro" id="IPR052580">
    <property type="entry name" value="Lipid_Hydrolase"/>
</dbReference>
<dbReference type="InterPro" id="IPR002641">
    <property type="entry name" value="PNPLA_dom"/>
</dbReference>
<dbReference type="PANTHER" id="PTHR46394">
    <property type="entry name" value="ANNEXIN"/>
    <property type="match status" value="1"/>
</dbReference>
<dbReference type="Pfam" id="PF01734">
    <property type="entry name" value="Patatin"/>
    <property type="match status" value="1"/>
</dbReference>
<evidence type="ECO:0000313" key="3">
    <source>
        <dbReference type="EMBL" id="QHS86274.1"/>
    </source>
</evidence>
<feature type="domain" description="PNPLA" evidence="2">
    <location>
        <begin position="11"/>
        <end position="195"/>
    </location>
</feature>
<dbReference type="PANTHER" id="PTHR46394:SF1">
    <property type="entry name" value="PNPLA DOMAIN-CONTAINING PROTEIN"/>
    <property type="match status" value="1"/>
</dbReference>
<organism evidence="3">
    <name type="scientific">viral metagenome</name>
    <dbReference type="NCBI Taxonomy" id="1070528"/>
    <lineage>
        <taxon>unclassified sequences</taxon>
        <taxon>metagenomes</taxon>
        <taxon>organismal metagenomes</taxon>
    </lineage>
</organism>
<sequence>MENTDKKIKHIVLSGGGVAGFSFYGALRESNKRGLWSIDDIKSIFGTSAGALFGLIIALKYDWTVLDDYIIKRPWQQIFNFNIQNIFTVFNSRGIYDVKTIEEIFLPLFNGKDMSINITMKEFYENTGIDMHFFAVNINNFTPIQFSYKTHPDWRIIDAVYCSCCLPVLFQPYLNEDKCYTDGGMVCNYPVNYCIDNGADPEEIFGLCRKPIIRLNYHVTNDSTLFDYVLNIFYKTIERVLNNRVPINIYREIFIDCPPLSISDIFNTSSKIEERLRLIQIGTDSYINEFCVDSEEK</sequence>
<keyword evidence="1" id="KW-0443">Lipid metabolism</keyword>
<dbReference type="EMBL" id="MN739052">
    <property type="protein sequence ID" value="QHS86274.1"/>
    <property type="molecule type" value="Genomic_DNA"/>
</dbReference>
<dbReference type="AlphaFoldDB" id="A0A6C0B392"/>
<proteinExistence type="predicted"/>
<dbReference type="Gene3D" id="3.40.1090.10">
    <property type="entry name" value="Cytosolic phospholipase A2 catalytic domain"/>
    <property type="match status" value="2"/>
</dbReference>
<dbReference type="GO" id="GO:0006629">
    <property type="term" value="P:lipid metabolic process"/>
    <property type="evidence" value="ECO:0007669"/>
    <property type="project" value="UniProtKB-KW"/>
</dbReference>
<accession>A0A6C0B392</accession>
<dbReference type="SUPFAM" id="SSF52151">
    <property type="entry name" value="FabD/lysophospholipase-like"/>
    <property type="match status" value="1"/>
</dbReference>